<accession>A0A5J4KF97</accession>
<dbReference type="Proteomes" id="UP000334820">
    <property type="component" value="Unassembled WGS sequence"/>
</dbReference>
<evidence type="ECO:0000313" key="2">
    <source>
        <dbReference type="EMBL" id="GER84586.1"/>
    </source>
</evidence>
<gene>
    <name evidence="2" type="ORF">KTAU_32220</name>
</gene>
<sequence length="115" mass="11656">MENVSKKSTAPGVGAIRPLLSLALLLTLLMAMLALTACAGHALRSQDQTAPASSQSQSLPASTSNQSSTPSAGSGSPAQQVQSIDQQVQSTLPSLDQAQNDANSSDQGQDNAPLP</sequence>
<keyword evidence="3" id="KW-1185">Reference proteome</keyword>
<organism evidence="2 3">
    <name type="scientific">Thermogemmatispora aurantia</name>
    <dbReference type="NCBI Taxonomy" id="2045279"/>
    <lineage>
        <taxon>Bacteria</taxon>
        <taxon>Bacillati</taxon>
        <taxon>Chloroflexota</taxon>
        <taxon>Ktedonobacteria</taxon>
        <taxon>Thermogemmatisporales</taxon>
        <taxon>Thermogemmatisporaceae</taxon>
        <taxon>Thermogemmatispora</taxon>
    </lineage>
</organism>
<evidence type="ECO:0000256" key="1">
    <source>
        <dbReference type="SAM" id="MobiDB-lite"/>
    </source>
</evidence>
<dbReference type="AlphaFoldDB" id="A0A5J4KF97"/>
<proteinExistence type="predicted"/>
<name>A0A5J4KF97_9CHLR</name>
<protein>
    <submittedName>
        <fullName evidence="2">Uncharacterized protein</fullName>
    </submittedName>
</protein>
<evidence type="ECO:0000313" key="3">
    <source>
        <dbReference type="Proteomes" id="UP000334820"/>
    </source>
</evidence>
<feature type="compositionally biased region" description="Polar residues" evidence="1">
    <location>
        <begin position="91"/>
        <end position="115"/>
    </location>
</feature>
<dbReference type="RefSeq" id="WP_151729201.1">
    <property type="nucleotide sequence ID" value="NZ_BKZV01000005.1"/>
</dbReference>
<comment type="caution">
    <text evidence="2">The sequence shown here is derived from an EMBL/GenBank/DDBJ whole genome shotgun (WGS) entry which is preliminary data.</text>
</comment>
<dbReference type="EMBL" id="BKZV01000005">
    <property type="protein sequence ID" value="GER84586.1"/>
    <property type="molecule type" value="Genomic_DNA"/>
</dbReference>
<feature type="region of interest" description="Disordered" evidence="1">
    <location>
        <begin position="44"/>
        <end position="115"/>
    </location>
</feature>
<reference evidence="2 3" key="1">
    <citation type="journal article" date="2019" name="Int. J. Syst. Evol. Microbiol.">
        <title>Thermogemmatispora aurantia sp. nov. and Thermogemmatispora argillosa sp. nov., within the class Ktedonobacteria, and emended description of the genus Thermogemmatispora.</title>
        <authorList>
            <person name="Zheng Y."/>
            <person name="Wang C.M."/>
            <person name="Sakai Y."/>
            <person name="Abe K."/>
            <person name="Yokota A."/>
            <person name="Yabe S."/>
        </authorList>
    </citation>
    <scope>NUCLEOTIDE SEQUENCE [LARGE SCALE GENOMIC DNA]</scope>
    <source>
        <strain evidence="2 3">A1-2</strain>
    </source>
</reference>
<feature type="compositionally biased region" description="Low complexity" evidence="1">
    <location>
        <begin position="45"/>
        <end position="90"/>
    </location>
</feature>